<keyword evidence="3" id="KW-1003">Cell membrane</keyword>
<comment type="subcellular location">
    <subcellularLocation>
        <location evidence="1">Cell membrane</location>
        <topology evidence="1">Multi-pass membrane protein</topology>
    </subcellularLocation>
</comment>
<dbReference type="SMART" id="SM00052">
    <property type="entry name" value="EAL"/>
    <property type="match status" value="1"/>
</dbReference>
<evidence type="ECO:0000256" key="3">
    <source>
        <dbReference type="ARBA" id="ARBA00022475"/>
    </source>
</evidence>
<keyword evidence="5" id="KW-0812">Transmembrane</keyword>
<dbReference type="InterPro" id="IPR024744">
    <property type="entry name" value="CSS-motif_dom"/>
</dbReference>
<evidence type="ECO:0000256" key="4">
    <source>
        <dbReference type="ARBA" id="ARBA00022636"/>
    </source>
</evidence>
<feature type="domain" description="EAL" evidence="10">
    <location>
        <begin position="286"/>
        <end position="537"/>
    </location>
</feature>
<evidence type="ECO:0000256" key="7">
    <source>
        <dbReference type="ARBA" id="ARBA00022989"/>
    </source>
</evidence>
<evidence type="ECO:0000313" key="12">
    <source>
        <dbReference type="Proteomes" id="UP001629246"/>
    </source>
</evidence>
<evidence type="ECO:0000256" key="6">
    <source>
        <dbReference type="ARBA" id="ARBA00022801"/>
    </source>
</evidence>
<dbReference type="RefSeq" id="WP_408159318.1">
    <property type="nucleotide sequence ID" value="NZ_JAQQFM010000007.1"/>
</dbReference>
<keyword evidence="7" id="KW-1133">Transmembrane helix</keyword>
<dbReference type="EC" id="3.1.4.52" evidence="2"/>
<keyword evidence="8" id="KW-0472">Membrane</keyword>
<keyword evidence="6" id="KW-0378">Hydrolase</keyword>
<dbReference type="CDD" id="cd01948">
    <property type="entry name" value="EAL"/>
    <property type="match status" value="1"/>
</dbReference>
<keyword evidence="4" id="KW-0973">c-di-GMP</keyword>
<dbReference type="EMBL" id="JAQQFM010000007">
    <property type="protein sequence ID" value="MFL9926124.1"/>
    <property type="molecule type" value="Genomic_DNA"/>
</dbReference>
<evidence type="ECO:0000256" key="5">
    <source>
        <dbReference type="ARBA" id="ARBA00022692"/>
    </source>
</evidence>
<dbReference type="Gene3D" id="3.20.20.450">
    <property type="entry name" value="EAL domain"/>
    <property type="match status" value="1"/>
</dbReference>
<reference evidence="11 12" key="1">
    <citation type="journal article" date="2024" name="Chem. Sci.">
        <title>Discovery of megapolipeptins by genome mining of a Burkholderiales bacteria collection.</title>
        <authorList>
            <person name="Paulo B.S."/>
            <person name="Recchia M.J.J."/>
            <person name="Lee S."/>
            <person name="Fergusson C.H."/>
            <person name="Romanowski S.B."/>
            <person name="Hernandez A."/>
            <person name="Krull N."/>
            <person name="Liu D.Y."/>
            <person name="Cavanagh H."/>
            <person name="Bos A."/>
            <person name="Gray C.A."/>
            <person name="Murphy B.T."/>
            <person name="Linington R.G."/>
            <person name="Eustaquio A.S."/>
        </authorList>
    </citation>
    <scope>NUCLEOTIDE SEQUENCE [LARGE SCALE GENOMIC DNA]</scope>
    <source>
        <strain evidence="11 12">RL21-008-BIB-A</strain>
    </source>
</reference>
<evidence type="ECO:0000256" key="8">
    <source>
        <dbReference type="ARBA" id="ARBA00023136"/>
    </source>
</evidence>
<dbReference type="InterPro" id="IPR035919">
    <property type="entry name" value="EAL_sf"/>
</dbReference>
<protein>
    <recommendedName>
        <fullName evidence="2">cyclic-guanylate-specific phosphodiesterase</fullName>
        <ecNumber evidence="2">3.1.4.52</ecNumber>
    </recommendedName>
</protein>
<dbReference type="InterPro" id="IPR001633">
    <property type="entry name" value="EAL_dom"/>
</dbReference>
<comment type="catalytic activity">
    <reaction evidence="9">
        <text>3',3'-c-di-GMP + H2O = 5'-phosphoguanylyl(3'-&gt;5')guanosine + H(+)</text>
        <dbReference type="Rhea" id="RHEA:24902"/>
        <dbReference type="ChEBI" id="CHEBI:15377"/>
        <dbReference type="ChEBI" id="CHEBI:15378"/>
        <dbReference type="ChEBI" id="CHEBI:58754"/>
        <dbReference type="ChEBI" id="CHEBI:58805"/>
        <dbReference type="EC" id="3.1.4.52"/>
    </reaction>
</comment>
<dbReference type="PANTHER" id="PTHR33121:SF70">
    <property type="entry name" value="SIGNALING PROTEIN YKOW"/>
    <property type="match status" value="1"/>
</dbReference>
<dbReference type="Pfam" id="PF00563">
    <property type="entry name" value="EAL"/>
    <property type="match status" value="1"/>
</dbReference>
<keyword evidence="12" id="KW-1185">Reference proteome</keyword>
<dbReference type="InterPro" id="IPR050706">
    <property type="entry name" value="Cyclic-di-GMP_PDE-like"/>
</dbReference>
<evidence type="ECO:0000256" key="1">
    <source>
        <dbReference type="ARBA" id="ARBA00004651"/>
    </source>
</evidence>
<evidence type="ECO:0000259" key="10">
    <source>
        <dbReference type="PROSITE" id="PS50883"/>
    </source>
</evidence>
<sequence length="539" mass="59855">MYIRNRARNWYKSVVFNTGLLARHPRLVGRTCGYTLGLIVAVASYLTVLDFRIEQIADDQQLVIKSMQSLQNDTSELLTELNKTYSSECSPDNLSKIRSLTFSHQYARNVGLLDSQHRLYCSTSVGLLATPITLHNGLDGSIGRYFLQTPVQFFNGTVHNVLRATVVERGRFQVMLSDTPVKDMFDRYADSVSVGGAHQRRVVYKSKHGSDQVVPADTAPVTFNWSTGNILVTTTLPGISPISVQTIVSAANVWENSHWVLLGMLCLSMLTGQLVANGITRKCRHVQSMDFRIQHLCQPANVVCHYQPMLELATGRVVGCEVLGRLQDGDKLIYPDQFIPALTKQGLSCKFDTAVSRQALLALSDASLGSAQNGFTVALNFFPQNLKRDKLHAHLQSSLQHAKHRDLHIELEVTEYDFSPEIVPELSKLKADGYFISIDDFGTGYSNLAMVKRVAPDYLKIDKSFVFEMEDLTIRSSLIPEIIAIARAVGSKVIAEGIETAAQAEQLRALGVEYGQGYYFARPMPLADFLSFLHKSNAG</sequence>
<evidence type="ECO:0000256" key="2">
    <source>
        <dbReference type="ARBA" id="ARBA00012282"/>
    </source>
</evidence>
<organism evidence="11 12">
    <name type="scientific">Herbaspirillum lusitanum</name>
    <dbReference type="NCBI Taxonomy" id="213312"/>
    <lineage>
        <taxon>Bacteria</taxon>
        <taxon>Pseudomonadati</taxon>
        <taxon>Pseudomonadota</taxon>
        <taxon>Betaproteobacteria</taxon>
        <taxon>Burkholderiales</taxon>
        <taxon>Oxalobacteraceae</taxon>
        <taxon>Herbaspirillum</taxon>
    </lineage>
</organism>
<proteinExistence type="predicted"/>
<evidence type="ECO:0000256" key="9">
    <source>
        <dbReference type="ARBA" id="ARBA00034290"/>
    </source>
</evidence>
<dbReference type="PROSITE" id="PS50883">
    <property type="entry name" value="EAL"/>
    <property type="match status" value="1"/>
</dbReference>
<name>A0ABW9ACE1_9BURK</name>
<dbReference type="SUPFAM" id="SSF141868">
    <property type="entry name" value="EAL domain-like"/>
    <property type="match status" value="1"/>
</dbReference>
<dbReference type="Pfam" id="PF12792">
    <property type="entry name" value="CSS-motif"/>
    <property type="match status" value="1"/>
</dbReference>
<gene>
    <name evidence="11" type="ORF">PQR62_17745</name>
</gene>
<dbReference type="PANTHER" id="PTHR33121">
    <property type="entry name" value="CYCLIC DI-GMP PHOSPHODIESTERASE PDEF"/>
    <property type="match status" value="1"/>
</dbReference>
<evidence type="ECO:0000313" key="11">
    <source>
        <dbReference type="EMBL" id="MFL9926124.1"/>
    </source>
</evidence>
<comment type="caution">
    <text evidence="11">The sequence shown here is derived from an EMBL/GenBank/DDBJ whole genome shotgun (WGS) entry which is preliminary data.</text>
</comment>
<dbReference type="Proteomes" id="UP001629246">
    <property type="component" value="Unassembled WGS sequence"/>
</dbReference>
<accession>A0ABW9ACE1</accession>